<evidence type="ECO:0000313" key="1">
    <source>
        <dbReference type="EMBL" id="ALI09139.1"/>
    </source>
</evidence>
<dbReference type="EMBL" id="CP012831">
    <property type="protein sequence ID" value="ALI09139.1"/>
    <property type="molecule type" value="Genomic_DNA"/>
</dbReference>
<reference evidence="2" key="1">
    <citation type="submission" date="2015-09" db="EMBL/GenBank/DDBJ databases">
        <title>Whole genome sequence of Pseudomonas fluorescens FW300-N2C3.</title>
        <authorList>
            <person name="Ray J."/>
            <person name="Melnyk R."/>
            <person name="Deutschbauer A."/>
        </authorList>
    </citation>
    <scope>NUCLEOTIDE SEQUENCE [LARGE SCALE GENOMIC DNA]</scope>
    <source>
        <strain evidence="2">FW300-N2C3</strain>
    </source>
</reference>
<organism evidence="1 2">
    <name type="scientific">Pseudomonas fluorescens</name>
    <dbReference type="NCBI Taxonomy" id="294"/>
    <lineage>
        <taxon>Bacteria</taxon>
        <taxon>Pseudomonadati</taxon>
        <taxon>Pseudomonadota</taxon>
        <taxon>Gammaproteobacteria</taxon>
        <taxon>Pseudomonadales</taxon>
        <taxon>Pseudomonadaceae</taxon>
        <taxon>Pseudomonas</taxon>
    </lineage>
</organism>
<dbReference type="SUPFAM" id="SSF54593">
    <property type="entry name" value="Glyoxalase/Bleomycin resistance protein/Dihydroxybiphenyl dioxygenase"/>
    <property type="match status" value="1"/>
</dbReference>
<dbReference type="RefSeq" id="WP_060741326.1">
    <property type="nucleotide sequence ID" value="NZ_CP012831.1"/>
</dbReference>
<protein>
    <submittedName>
        <fullName evidence="1">Glyoxalase</fullName>
    </submittedName>
</protein>
<name>A0A0N9WUW1_PSEFL</name>
<dbReference type="InterPro" id="IPR029068">
    <property type="entry name" value="Glyas_Bleomycin-R_OHBP_Dase"/>
</dbReference>
<reference evidence="1 2" key="2">
    <citation type="journal article" date="2018" name="Nature">
        <title>Mutant phenotypes for thousands of bacterial genes of unknown function.</title>
        <authorList>
            <person name="Price M.N."/>
            <person name="Wetmore K.M."/>
            <person name="Waters R.J."/>
            <person name="Callaghan M."/>
            <person name="Ray J."/>
            <person name="Liu H."/>
            <person name="Kuehl J.V."/>
            <person name="Melnyk R.A."/>
            <person name="Lamson J.S."/>
            <person name="Suh Y."/>
            <person name="Carlson H.K."/>
            <person name="Esquivel Z."/>
            <person name="Sadeeshkumar H."/>
            <person name="Chakraborty R."/>
            <person name="Zane G.M."/>
            <person name="Rubin B.E."/>
            <person name="Wall J.D."/>
            <person name="Visel A."/>
            <person name="Bristow J."/>
            <person name="Blow M.J."/>
            <person name="Arkin A.P."/>
            <person name="Deutschbauer A.M."/>
        </authorList>
    </citation>
    <scope>NUCLEOTIDE SEQUENCE [LARGE SCALE GENOMIC DNA]</scope>
    <source>
        <strain evidence="1 2">FW300-N2C3</strain>
    </source>
</reference>
<dbReference type="InterPro" id="IPR037523">
    <property type="entry name" value="VOC_core"/>
</dbReference>
<dbReference type="Proteomes" id="UP000059425">
    <property type="component" value="Chromosome"/>
</dbReference>
<evidence type="ECO:0000313" key="2">
    <source>
        <dbReference type="Proteomes" id="UP000059425"/>
    </source>
</evidence>
<gene>
    <name evidence="1" type="ORF">AO356_20720</name>
</gene>
<dbReference type="InterPro" id="IPR004360">
    <property type="entry name" value="Glyas_Fos-R_dOase_dom"/>
</dbReference>
<proteinExistence type="predicted"/>
<dbReference type="OrthoDB" id="4762357at2"/>
<dbReference type="PROSITE" id="PS51819">
    <property type="entry name" value="VOC"/>
    <property type="match status" value="1"/>
</dbReference>
<sequence length="121" mass="13217">MQPSLNRIMLYVRDVQATCDFYERHFGFTSERKVDDRVTELSPANGGAILMVHPAGKAVKTGQVTVKLVFDLQDVEGFKAKCLAQGLKFGATHRADGYSFANAKDPDGNSISISSRAFACN</sequence>
<dbReference type="AlphaFoldDB" id="A0A0N9WUW1"/>
<dbReference type="CDD" id="cd06587">
    <property type="entry name" value="VOC"/>
    <property type="match status" value="1"/>
</dbReference>
<dbReference type="Gene3D" id="3.10.180.10">
    <property type="entry name" value="2,3-Dihydroxybiphenyl 1,2-Dioxygenase, domain 1"/>
    <property type="match status" value="1"/>
</dbReference>
<accession>A0A0N9WUW1</accession>
<dbReference type="Pfam" id="PF00903">
    <property type="entry name" value="Glyoxalase"/>
    <property type="match status" value="1"/>
</dbReference>